<sequence length="356" mass="37540">MRGAPALPASTSRHALRTTTVAGVVFLLTQAAALSHGEWATLAVLRVLRPQYAVTRERVAQRVIGNVVGGGCAAVLIAVVHEPAALCLILFVLISAGFTLRPVNYAFWVVFGTPLVLLIGDVSHPGDWLDAAVRIAMTLLGTSAALLGSRLLWPSWEHPRLAAHTAHAATATAAYLDTVLGSLGRPTRRPDAATTRGAAEKALAQAHTTCQNAHREPGHDPTALDDAARLLWTLDRLVVLTAALTTHVTPRTARIPALASYTGHATAALSGRHAGQTARHLDALTDDLDEMSLYLDDLHTRRHRELAAGCTGETRSRAAIREDGPVIELLAAIAAVLGETRTPPRAAPGSPTAPPP</sequence>
<dbReference type="Pfam" id="PF13515">
    <property type="entry name" value="FUSC_2"/>
    <property type="match status" value="1"/>
</dbReference>
<protein>
    <submittedName>
        <fullName evidence="9">Putative membrane protein YccC</fullName>
    </submittedName>
</protein>
<accession>A0A7W9UV76</accession>
<dbReference type="InterPro" id="IPR049453">
    <property type="entry name" value="Memb_transporter_dom"/>
</dbReference>
<dbReference type="EMBL" id="JACHJK010000020">
    <property type="protein sequence ID" value="MBB5931966.1"/>
    <property type="molecule type" value="Genomic_DNA"/>
</dbReference>
<organism evidence="9 10">
    <name type="scientific">Streptomyces echinatus</name>
    <dbReference type="NCBI Taxonomy" id="67293"/>
    <lineage>
        <taxon>Bacteria</taxon>
        <taxon>Bacillati</taxon>
        <taxon>Actinomycetota</taxon>
        <taxon>Actinomycetes</taxon>
        <taxon>Kitasatosporales</taxon>
        <taxon>Streptomycetaceae</taxon>
        <taxon>Streptomyces</taxon>
    </lineage>
</organism>
<feature type="domain" description="Integral membrane bound transporter" evidence="8">
    <location>
        <begin position="26"/>
        <end position="147"/>
    </location>
</feature>
<proteinExistence type="inferred from homology"/>
<dbReference type="Proteomes" id="UP000585836">
    <property type="component" value="Unassembled WGS sequence"/>
</dbReference>
<evidence type="ECO:0000259" key="8">
    <source>
        <dbReference type="Pfam" id="PF13515"/>
    </source>
</evidence>
<dbReference type="PANTHER" id="PTHR30509">
    <property type="entry name" value="P-HYDROXYBENZOIC ACID EFFLUX PUMP SUBUNIT-RELATED"/>
    <property type="match status" value="1"/>
</dbReference>
<dbReference type="AlphaFoldDB" id="A0A7W9UV76"/>
<keyword evidence="10" id="KW-1185">Reference proteome</keyword>
<dbReference type="RefSeq" id="WP_184973867.1">
    <property type="nucleotide sequence ID" value="NZ_BAAAWF010000023.1"/>
</dbReference>
<comment type="subcellular location">
    <subcellularLocation>
        <location evidence="1">Cell membrane</location>
        <topology evidence="1">Multi-pass membrane protein</topology>
    </subcellularLocation>
</comment>
<evidence type="ECO:0000256" key="4">
    <source>
        <dbReference type="ARBA" id="ARBA00022989"/>
    </source>
</evidence>
<dbReference type="PANTHER" id="PTHR30509:SF8">
    <property type="entry name" value="INNER MEMBRANE PROTEIN YCCS"/>
    <property type="match status" value="1"/>
</dbReference>
<evidence type="ECO:0000256" key="3">
    <source>
        <dbReference type="ARBA" id="ARBA00022692"/>
    </source>
</evidence>
<keyword evidence="5 7" id="KW-0472">Membrane</keyword>
<dbReference type="GO" id="GO:0005886">
    <property type="term" value="C:plasma membrane"/>
    <property type="evidence" value="ECO:0007669"/>
    <property type="project" value="UniProtKB-SubCell"/>
</dbReference>
<evidence type="ECO:0000256" key="5">
    <source>
        <dbReference type="ARBA" id="ARBA00023136"/>
    </source>
</evidence>
<evidence type="ECO:0000256" key="7">
    <source>
        <dbReference type="SAM" id="Phobius"/>
    </source>
</evidence>
<evidence type="ECO:0000256" key="2">
    <source>
        <dbReference type="ARBA" id="ARBA00022475"/>
    </source>
</evidence>
<comment type="caution">
    <text evidence="9">The sequence shown here is derived from an EMBL/GenBank/DDBJ whole genome shotgun (WGS) entry which is preliminary data.</text>
</comment>
<evidence type="ECO:0000313" key="10">
    <source>
        <dbReference type="Proteomes" id="UP000585836"/>
    </source>
</evidence>
<keyword evidence="4 7" id="KW-1133">Transmembrane helix</keyword>
<evidence type="ECO:0000313" key="9">
    <source>
        <dbReference type="EMBL" id="MBB5931966.1"/>
    </source>
</evidence>
<evidence type="ECO:0000256" key="6">
    <source>
        <dbReference type="ARBA" id="ARBA00043993"/>
    </source>
</evidence>
<keyword evidence="3 7" id="KW-0812">Transmembrane</keyword>
<keyword evidence="2" id="KW-1003">Cell membrane</keyword>
<gene>
    <name evidence="9" type="ORF">FHS34_007475</name>
</gene>
<evidence type="ECO:0000256" key="1">
    <source>
        <dbReference type="ARBA" id="ARBA00004651"/>
    </source>
</evidence>
<feature type="transmembrane region" description="Helical" evidence="7">
    <location>
        <begin position="87"/>
        <end position="111"/>
    </location>
</feature>
<reference evidence="9 10" key="1">
    <citation type="submission" date="2020-08" db="EMBL/GenBank/DDBJ databases">
        <title>Genomic Encyclopedia of Type Strains, Phase III (KMG-III): the genomes of soil and plant-associated and newly described type strains.</title>
        <authorList>
            <person name="Whitman W."/>
        </authorList>
    </citation>
    <scope>NUCLEOTIDE SEQUENCE [LARGE SCALE GENOMIC DNA]</scope>
    <source>
        <strain evidence="9 10">CECT 3313</strain>
    </source>
</reference>
<feature type="transmembrane region" description="Helical" evidence="7">
    <location>
        <begin position="61"/>
        <end position="80"/>
    </location>
</feature>
<comment type="similarity">
    <text evidence="6">Belongs to the YccS/YhfK family.</text>
</comment>
<name>A0A7W9UV76_9ACTN</name>